<evidence type="ECO:0000256" key="1">
    <source>
        <dbReference type="SAM" id="Phobius"/>
    </source>
</evidence>
<keyword evidence="4" id="KW-1185">Reference proteome</keyword>
<keyword evidence="1" id="KW-1133">Transmembrane helix</keyword>
<dbReference type="Proteomes" id="UP001501116">
    <property type="component" value="Unassembled WGS sequence"/>
</dbReference>
<feature type="transmembrane region" description="Helical" evidence="1">
    <location>
        <begin position="71"/>
        <end position="93"/>
    </location>
</feature>
<dbReference type="EMBL" id="BAAANN010000048">
    <property type="protein sequence ID" value="GAA1988212.1"/>
    <property type="molecule type" value="Genomic_DNA"/>
</dbReference>
<gene>
    <name evidence="3" type="ORF">GCM10009754_77870</name>
</gene>
<accession>A0ABN2SKE8</accession>
<evidence type="ECO:0000256" key="2">
    <source>
        <dbReference type="SAM" id="SignalP"/>
    </source>
</evidence>
<sequence>MSTTWLVSLLLLAFVLTGCSAALDHAARHEEQASLRMGGCRHCGAAWHGNQRCTSCKRVLVTWKRPMASKLLRGAGFCVGIGAVAVYLLDLLASFR</sequence>
<reference evidence="3 4" key="1">
    <citation type="journal article" date="2019" name="Int. J. Syst. Evol. Microbiol.">
        <title>The Global Catalogue of Microorganisms (GCM) 10K type strain sequencing project: providing services to taxonomists for standard genome sequencing and annotation.</title>
        <authorList>
            <consortium name="The Broad Institute Genomics Platform"/>
            <consortium name="The Broad Institute Genome Sequencing Center for Infectious Disease"/>
            <person name="Wu L."/>
            <person name="Ma J."/>
        </authorList>
    </citation>
    <scope>NUCLEOTIDE SEQUENCE [LARGE SCALE GENOMIC DNA]</scope>
    <source>
        <strain evidence="3 4">JCM 14545</strain>
    </source>
</reference>
<keyword evidence="2" id="KW-0732">Signal</keyword>
<name>A0ABN2SKE8_9PSEU</name>
<dbReference type="RefSeq" id="WP_344430416.1">
    <property type="nucleotide sequence ID" value="NZ_BAAANN010000048.1"/>
</dbReference>
<protein>
    <submittedName>
        <fullName evidence="3">Uncharacterized protein</fullName>
    </submittedName>
</protein>
<evidence type="ECO:0000313" key="3">
    <source>
        <dbReference type="EMBL" id="GAA1988212.1"/>
    </source>
</evidence>
<organism evidence="3 4">
    <name type="scientific">Amycolatopsis minnesotensis</name>
    <dbReference type="NCBI Taxonomy" id="337894"/>
    <lineage>
        <taxon>Bacteria</taxon>
        <taxon>Bacillati</taxon>
        <taxon>Actinomycetota</taxon>
        <taxon>Actinomycetes</taxon>
        <taxon>Pseudonocardiales</taxon>
        <taxon>Pseudonocardiaceae</taxon>
        <taxon>Amycolatopsis</taxon>
    </lineage>
</organism>
<keyword evidence="1" id="KW-0812">Transmembrane</keyword>
<evidence type="ECO:0000313" key="4">
    <source>
        <dbReference type="Proteomes" id="UP001501116"/>
    </source>
</evidence>
<comment type="caution">
    <text evidence="3">The sequence shown here is derived from an EMBL/GenBank/DDBJ whole genome shotgun (WGS) entry which is preliminary data.</text>
</comment>
<feature type="chain" id="PRO_5045508774" evidence="2">
    <location>
        <begin position="22"/>
        <end position="96"/>
    </location>
</feature>
<proteinExistence type="predicted"/>
<feature type="signal peptide" evidence="2">
    <location>
        <begin position="1"/>
        <end position="21"/>
    </location>
</feature>
<keyword evidence="1" id="KW-0472">Membrane</keyword>